<name>B4NVF6_DROSI</name>
<organism evidence="2 3">
    <name type="scientific">Drosophila simulans</name>
    <name type="common">Fruit fly</name>
    <dbReference type="NCBI Taxonomy" id="7240"/>
    <lineage>
        <taxon>Eukaryota</taxon>
        <taxon>Metazoa</taxon>
        <taxon>Ecdysozoa</taxon>
        <taxon>Arthropoda</taxon>
        <taxon>Hexapoda</taxon>
        <taxon>Insecta</taxon>
        <taxon>Pterygota</taxon>
        <taxon>Neoptera</taxon>
        <taxon>Endopterygota</taxon>
        <taxon>Diptera</taxon>
        <taxon>Brachycera</taxon>
        <taxon>Muscomorpha</taxon>
        <taxon>Ephydroidea</taxon>
        <taxon>Drosophilidae</taxon>
        <taxon>Drosophila</taxon>
        <taxon>Sophophora</taxon>
    </lineage>
</organism>
<gene>
    <name evidence="2" type="primary">Dsim\GD19889</name>
    <name evidence="2" type="ORF">Dsim_GD19889</name>
</gene>
<dbReference type="Proteomes" id="UP000000304">
    <property type="component" value="Unassembled WGS sequence"/>
</dbReference>
<feature type="transmembrane region" description="Helical" evidence="1">
    <location>
        <begin position="190"/>
        <end position="210"/>
    </location>
</feature>
<reference evidence="2 3" key="1">
    <citation type="journal article" date="2007" name="Nature">
        <title>Evolution of genes and genomes on the Drosophila phylogeny.</title>
        <authorList>
            <consortium name="Drosophila 12 Genomes Consortium"/>
            <person name="Clark A.G."/>
            <person name="Eisen M.B."/>
            <person name="Smith D.R."/>
            <person name="Bergman C.M."/>
            <person name="Oliver B."/>
            <person name="Markow T.A."/>
            <person name="Kaufman T.C."/>
            <person name="Kellis M."/>
            <person name="Gelbart W."/>
            <person name="Iyer V.N."/>
            <person name="Pollard D.A."/>
            <person name="Sackton T.B."/>
            <person name="Larracuente A.M."/>
            <person name="Singh N.D."/>
            <person name="Abad J.P."/>
            <person name="Abt D.N."/>
            <person name="Adryan B."/>
            <person name="Aguade M."/>
            <person name="Akashi H."/>
            <person name="Anderson W.W."/>
            <person name="Aquadro C.F."/>
            <person name="Ardell D.H."/>
            <person name="Arguello R."/>
            <person name="Artieri C.G."/>
            <person name="Barbash D.A."/>
            <person name="Barker D."/>
            <person name="Barsanti P."/>
            <person name="Batterham P."/>
            <person name="Batzoglou S."/>
            <person name="Begun D."/>
            <person name="Bhutkar A."/>
            <person name="Blanco E."/>
            <person name="Bosak S.A."/>
            <person name="Bradley R.K."/>
            <person name="Brand A.D."/>
            <person name="Brent M.R."/>
            <person name="Brooks A.N."/>
            <person name="Brown R.H."/>
            <person name="Butlin R.K."/>
            <person name="Caggese C."/>
            <person name="Calvi B.R."/>
            <person name="Bernardo de Carvalho A."/>
            <person name="Caspi A."/>
            <person name="Castrezana S."/>
            <person name="Celniker S.E."/>
            <person name="Chang J.L."/>
            <person name="Chapple C."/>
            <person name="Chatterji S."/>
            <person name="Chinwalla A."/>
            <person name="Civetta A."/>
            <person name="Clifton S.W."/>
            <person name="Comeron J.M."/>
            <person name="Costello J.C."/>
            <person name="Coyne J.A."/>
            <person name="Daub J."/>
            <person name="David R.G."/>
            <person name="Delcher A.L."/>
            <person name="Delehaunty K."/>
            <person name="Do C.B."/>
            <person name="Ebling H."/>
            <person name="Edwards K."/>
            <person name="Eickbush T."/>
            <person name="Evans J.D."/>
            <person name="Filipski A."/>
            <person name="Findeiss S."/>
            <person name="Freyhult E."/>
            <person name="Fulton L."/>
            <person name="Fulton R."/>
            <person name="Garcia A.C."/>
            <person name="Gardiner A."/>
            <person name="Garfield D.A."/>
            <person name="Garvin B.E."/>
            <person name="Gibson G."/>
            <person name="Gilbert D."/>
            <person name="Gnerre S."/>
            <person name="Godfrey J."/>
            <person name="Good R."/>
            <person name="Gotea V."/>
            <person name="Gravely B."/>
            <person name="Greenberg A.J."/>
            <person name="Griffiths-Jones S."/>
            <person name="Gross S."/>
            <person name="Guigo R."/>
            <person name="Gustafson E.A."/>
            <person name="Haerty W."/>
            <person name="Hahn M.W."/>
            <person name="Halligan D.L."/>
            <person name="Halpern A.L."/>
            <person name="Halter G.M."/>
            <person name="Han M.V."/>
            <person name="Heger A."/>
            <person name="Hillier L."/>
            <person name="Hinrichs A.S."/>
            <person name="Holmes I."/>
            <person name="Hoskins R.A."/>
            <person name="Hubisz M.J."/>
            <person name="Hultmark D."/>
            <person name="Huntley M.A."/>
            <person name="Jaffe D.B."/>
            <person name="Jagadeeshan S."/>
            <person name="Jeck W.R."/>
            <person name="Johnson J."/>
            <person name="Jones C.D."/>
            <person name="Jordan W.C."/>
            <person name="Karpen G.H."/>
            <person name="Kataoka E."/>
            <person name="Keightley P.D."/>
            <person name="Kheradpour P."/>
            <person name="Kirkness E.F."/>
            <person name="Koerich L.B."/>
            <person name="Kristiansen K."/>
            <person name="Kudrna D."/>
            <person name="Kulathinal R.J."/>
            <person name="Kumar S."/>
            <person name="Kwok R."/>
            <person name="Lander E."/>
            <person name="Langley C.H."/>
            <person name="Lapoint R."/>
            <person name="Lazzaro B.P."/>
            <person name="Lee S.J."/>
            <person name="Levesque L."/>
            <person name="Li R."/>
            <person name="Lin C.F."/>
            <person name="Lin M.F."/>
            <person name="Lindblad-Toh K."/>
            <person name="Llopart A."/>
            <person name="Long M."/>
            <person name="Low L."/>
            <person name="Lozovsky E."/>
            <person name="Lu J."/>
            <person name="Luo M."/>
            <person name="Machado C.A."/>
            <person name="Makalowski W."/>
            <person name="Marzo M."/>
            <person name="Matsuda M."/>
            <person name="Matzkin L."/>
            <person name="McAllister B."/>
            <person name="McBride C.S."/>
            <person name="McKernan B."/>
            <person name="McKernan K."/>
            <person name="Mendez-Lago M."/>
            <person name="Minx P."/>
            <person name="Mollenhauer M.U."/>
            <person name="Montooth K."/>
            <person name="Mount S.M."/>
            <person name="Mu X."/>
            <person name="Myers E."/>
            <person name="Negre B."/>
            <person name="Newfeld S."/>
            <person name="Nielsen R."/>
            <person name="Noor M.A."/>
            <person name="O'Grady P."/>
            <person name="Pachter L."/>
            <person name="Papaceit M."/>
            <person name="Parisi M.J."/>
            <person name="Parisi M."/>
            <person name="Parts L."/>
            <person name="Pedersen J.S."/>
            <person name="Pesole G."/>
            <person name="Phillippy A.M."/>
            <person name="Ponting C.P."/>
            <person name="Pop M."/>
            <person name="Porcelli D."/>
            <person name="Powell J.R."/>
            <person name="Prohaska S."/>
            <person name="Pruitt K."/>
            <person name="Puig M."/>
            <person name="Quesneville H."/>
            <person name="Ram K.R."/>
            <person name="Rand D."/>
            <person name="Rasmussen M.D."/>
            <person name="Reed L.K."/>
            <person name="Reenan R."/>
            <person name="Reily A."/>
            <person name="Remington K.A."/>
            <person name="Rieger T.T."/>
            <person name="Ritchie M.G."/>
            <person name="Robin C."/>
            <person name="Rogers Y.H."/>
            <person name="Rohde C."/>
            <person name="Rozas J."/>
            <person name="Rubenfield M.J."/>
            <person name="Ruiz A."/>
            <person name="Russo S."/>
            <person name="Salzberg S.L."/>
            <person name="Sanchez-Gracia A."/>
            <person name="Saranga D.J."/>
            <person name="Sato H."/>
            <person name="Schaeffer S.W."/>
            <person name="Schatz M.C."/>
            <person name="Schlenke T."/>
            <person name="Schwartz R."/>
            <person name="Segarra C."/>
            <person name="Singh R.S."/>
            <person name="Sirot L."/>
            <person name="Sirota M."/>
            <person name="Sisneros N.B."/>
            <person name="Smith C.D."/>
            <person name="Smith T.F."/>
            <person name="Spieth J."/>
            <person name="Stage D.E."/>
            <person name="Stark A."/>
            <person name="Stephan W."/>
            <person name="Strausberg R.L."/>
            <person name="Strempel S."/>
            <person name="Sturgill D."/>
            <person name="Sutton G."/>
            <person name="Sutton G.G."/>
            <person name="Tao W."/>
            <person name="Teichmann S."/>
            <person name="Tobari Y.N."/>
            <person name="Tomimura Y."/>
            <person name="Tsolas J.M."/>
            <person name="Valente V.L."/>
            <person name="Venter E."/>
            <person name="Venter J.C."/>
            <person name="Vicario S."/>
            <person name="Vieira F.G."/>
            <person name="Vilella A.J."/>
            <person name="Villasante A."/>
            <person name="Walenz B."/>
            <person name="Wang J."/>
            <person name="Wasserman M."/>
            <person name="Watts T."/>
            <person name="Wilson D."/>
            <person name="Wilson R.K."/>
            <person name="Wing R.A."/>
            <person name="Wolfner M.F."/>
            <person name="Wong A."/>
            <person name="Wong G.K."/>
            <person name="Wu C.I."/>
            <person name="Wu G."/>
            <person name="Yamamoto D."/>
            <person name="Yang H.P."/>
            <person name="Yang S.P."/>
            <person name="Yorke J.A."/>
            <person name="Yoshida K."/>
            <person name="Zdobnov E."/>
            <person name="Zhang P."/>
            <person name="Zhang Y."/>
            <person name="Zimin A.V."/>
            <person name="Baldwin J."/>
            <person name="Abdouelleil A."/>
            <person name="Abdulkadir J."/>
            <person name="Abebe A."/>
            <person name="Abera B."/>
            <person name="Abreu J."/>
            <person name="Acer S.C."/>
            <person name="Aftuck L."/>
            <person name="Alexander A."/>
            <person name="An P."/>
            <person name="Anderson E."/>
            <person name="Anderson S."/>
            <person name="Arachi H."/>
            <person name="Azer M."/>
            <person name="Bachantsang P."/>
            <person name="Barry A."/>
            <person name="Bayul T."/>
            <person name="Berlin A."/>
            <person name="Bessette D."/>
            <person name="Bloom T."/>
            <person name="Blye J."/>
            <person name="Boguslavskiy L."/>
            <person name="Bonnet C."/>
            <person name="Boukhgalter B."/>
            <person name="Bourzgui I."/>
            <person name="Brown A."/>
            <person name="Cahill P."/>
            <person name="Channer S."/>
            <person name="Cheshatsang Y."/>
            <person name="Chuda L."/>
            <person name="Citroen M."/>
            <person name="Collymore A."/>
            <person name="Cooke P."/>
            <person name="Costello M."/>
            <person name="D'Aco K."/>
            <person name="Daza R."/>
            <person name="De Haan G."/>
            <person name="DeGray S."/>
            <person name="DeMaso C."/>
            <person name="Dhargay N."/>
            <person name="Dooley K."/>
            <person name="Dooley E."/>
            <person name="Doricent M."/>
            <person name="Dorje P."/>
            <person name="Dorjee K."/>
            <person name="Dupes A."/>
            <person name="Elong R."/>
            <person name="Falk J."/>
            <person name="Farina A."/>
            <person name="Faro S."/>
            <person name="Ferguson D."/>
            <person name="Fisher S."/>
            <person name="Foley C.D."/>
            <person name="Franke A."/>
            <person name="Friedrich D."/>
            <person name="Gadbois L."/>
            <person name="Gearin G."/>
            <person name="Gearin C.R."/>
            <person name="Giannoukos G."/>
            <person name="Goode T."/>
            <person name="Graham J."/>
            <person name="Grandbois E."/>
            <person name="Grewal S."/>
            <person name="Gyaltsen K."/>
            <person name="Hafez N."/>
            <person name="Hagos B."/>
            <person name="Hall J."/>
            <person name="Henson C."/>
            <person name="Hollinger A."/>
            <person name="Honan T."/>
            <person name="Huard M.D."/>
            <person name="Hughes L."/>
            <person name="Hurhula B."/>
            <person name="Husby M.E."/>
            <person name="Kamat A."/>
            <person name="Kanga B."/>
            <person name="Kashin S."/>
            <person name="Khazanovich D."/>
            <person name="Kisner P."/>
            <person name="Lance K."/>
            <person name="Lara M."/>
            <person name="Lee W."/>
            <person name="Lennon N."/>
            <person name="Letendre F."/>
            <person name="LeVine R."/>
            <person name="Lipovsky A."/>
            <person name="Liu X."/>
            <person name="Liu J."/>
            <person name="Liu S."/>
            <person name="Lokyitsang T."/>
            <person name="Lokyitsang Y."/>
            <person name="Lubonja R."/>
            <person name="Lui A."/>
            <person name="MacDonald P."/>
            <person name="Magnisalis V."/>
            <person name="Maru K."/>
            <person name="Matthews C."/>
            <person name="McCusker W."/>
            <person name="McDonough S."/>
            <person name="Mehta T."/>
            <person name="Meldrim J."/>
            <person name="Meneus L."/>
            <person name="Mihai O."/>
            <person name="Mihalev A."/>
            <person name="Mihova T."/>
            <person name="Mittelman R."/>
            <person name="Mlenga V."/>
            <person name="Montmayeur A."/>
            <person name="Mulrain L."/>
            <person name="Navidi A."/>
            <person name="Naylor J."/>
            <person name="Negash T."/>
            <person name="Nguyen T."/>
            <person name="Nguyen N."/>
            <person name="Nicol R."/>
            <person name="Norbu C."/>
            <person name="Norbu N."/>
            <person name="Novod N."/>
            <person name="O'Neill B."/>
            <person name="Osman S."/>
            <person name="Markiewicz E."/>
            <person name="Oyono O.L."/>
            <person name="Patti C."/>
            <person name="Phunkhang P."/>
            <person name="Pierre F."/>
            <person name="Priest M."/>
            <person name="Raghuraman S."/>
            <person name="Rege F."/>
            <person name="Reyes R."/>
            <person name="Rise C."/>
            <person name="Rogov P."/>
            <person name="Ross K."/>
            <person name="Ryan E."/>
            <person name="Settipalli S."/>
            <person name="Shea T."/>
            <person name="Sherpa N."/>
            <person name="Shi L."/>
            <person name="Shih D."/>
            <person name="Sparrow T."/>
            <person name="Spaulding J."/>
            <person name="Stalker J."/>
            <person name="Stange-Thomann N."/>
            <person name="Stavropoulos S."/>
            <person name="Stone C."/>
            <person name="Strader C."/>
            <person name="Tesfaye S."/>
            <person name="Thomson T."/>
            <person name="Thoulutsang Y."/>
            <person name="Thoulutsang D."/>
            <person name="Topham K."/>
            <person name="Topping I."/>
            <person name="Tsamla T."/>
            <person name="Vassiliev H."/>
            <person name="Vo A."/>
            <person name="Wangchuk T."/>
            <person name="Wangdi T."/>
            <person name="Weiand M."/>
            <person name="Wilkinson J."/>
            <person name="Wilson A."/>
            <person name="Yadav S."/>
            <person name="Young G."/>
            <person name="Yu Q."/>
            <person name="Zembek L."/>
            <person name="Zhong D."/>
            <person name="Zimmer A."/>
            <person name="Zwirko Z."/>
            <person name="Jaffe D.B."/>
            <person name="Alvarez P."/>
            <person name="Brockman W."/>
            <person name="Butler J."/>
            <person name="Chin C."/>
            <person name="Gnerre S."/>
            <person name="Grabherr M."/>
            <person name="Kleber M."/>
            <person name="Mauceli E."/>
            <person name="MacCallum I."/>
        </authorList>
    </citation>
    <scope>NUCLEOTIDE SEQUENCE [LARGE SCALE GENOMIC DNA]</scope>
    <source>
        <strain evidence="3">white501</strain>
    </source>
</reference>
<proteinExistence type="predicted"/>
<evidence type="ECO:0000313" key="3">
    <source>
        <dbReference type="Proteomes" id="UP000000304"/>
    </source>
</evidence>
<dbReference type="AlphaFoldDB" id="B4NVF6"/>
<keyword evidence="3" id="KW-1185">Reference proteome</keyword>
<evidence type="ECO:0000256" key="1">
    <source>
        <dbReference type="SAM" id="Phobius"/>
    </source>
</evidence>
<protein>
    <submittedName>
        <fullName evidence="2">GD19889</fullName>
    </submittedName>
</protein>
<evidence type="ECO:0000313" key="2">
    <source>
        <dbReference type="EMBL" id="EDX16039.1"/>
    </source>
</evidence>
<feature type="transmembrane region" description="Helical" evidence="1">
    <location>
        <begin position="126"/>
        <end position="145"/>
    </location>
</feature>
<sequence length="293" mass="33088">MAVVCCGRWKWATCNNFVRPAIAASLLIAPPRRCHRVPGIGPSGPSGLMQASILWRVEKCAAVQRRLMETLRFESPVIVVQDDCPVVRYGVGKTMISWLDKIFRHPEGRICPQDNRRLILRKSNRLARCLGWTVFGGIFFRSAILKVHLLQLRLRPTLLGSLGFDFFTFAIILEVHLLQFILRPSLLGSLGFDFFTFAIILEVHLLQLILRPSLLGSLGFDFFTFAIILEENGGEVTDKAADGAFIKRRLFQAQIHQFGMRDGSPVMHSPSRQDSAIRLRSLYHPSQQGGEFN</sequence>
<dbReference type="HOGENOM" id="CLU_950840_0_0_1"/>
<keyword evidence="1" id="KW-1133">Transmembrane helix</keyword>
<feature type="transmembrane region" description="Helical" evidence="1">
    <location>
        <begin position="157"/>
        <end position="178"/>
    </location>
</feature>
<dbReference type="EMBL" id="CH987729">
    <property type="protein sequence ID" value="EDX16039.1"/>
    <property type="molecule type" value="Genomic_DNA"/>
</dbReference>
<keyword evidence="1" id="KW-0472">Membrane</keyword>
<keyword evidence="1" id="KW-0812">Transmembrane</keyword>
<accession>B4NVF6</accession>